<feature type="domain" description="Phage capsid-like C-terminal" evidence="3">
    <location>
        <begin position="168"/>
        <end position="462"/>
    </location>
</feature>
<dbReference type="EMBL" id="LR586016">
    <property type="protein sequence ID" value="VIP03965.1"/>
    <property type="molecule type" value="Genomic_DNA"/>
</dbReference>
<dbReference type="InterPro" id="IPR054612">
    <property type="entry name" value="Phage_capsid-like_C"/>
</dbReference>
<dbReference type="EMBL" id="LR593887">
    <property type="protein sequence ID" value="VTS05297.1"/>
    <property type="molecule type" value="Genomic_DNA"/>
</dbReference>
<dbReference type="KEGG" id="tim:GMBLW1_52280"/>
<feature type="compositionally biased region" description="Low complexity" evidence="2">
    <location>
        <begin position="28"/>
        <end position="48"/>
    </location>
</feature>
<dbReference type="RefSeq" id="WP_162659108.1">
    <property type="nucleotide sequence ID" value="NZ_LR593887.1"/>
</dbReference>
<dbReference type="Proteomes" id="UP000464378">
    <property type="component" value="Chromosome"/>
</dbReference>
<reference evidence="4" key="1">
    <citation type="submission" date="2019-04" db="EMBL/GenBank/DDBJ databases">
        <authorList>
            <consortium name="Science for Life Laboratories"/>
        </authorList>
    </citation>
    <scope>NUCLEOTIDE SEQUENCE</scope>
    <source>
        <strain evidence="4">MBLW1</strain>
    </source>
</reference>
<name>A0A6C2YSM9_9BACT</name>
<evidence type="ECO:0000313" key="4">
    <source>
        <dbReference type="EMBL" id="VIP03965.1"/>
    </source>
</evidence>
<evidence type="ECO:0000313" key="5">
    <source>
        <dbReference type="Proteomes" id="UP000464378"/>
    </source>
</evidence>
<accession>A0A6C2YSM9</accession>
<gene>
    <name evidence="4" type="ORF">GMBLW1_52280</name>
</gene>
<dbReference type="Gene3D" id="3.30.2400.10">
    <property type="entry name" value="Major capsid protein gp5"/>
    <property type="match status" value="1"/>
</dbReference>
<comment type="subcellular location">
    <subcellularLocation>
        <location evidence="1">Virion</location>
    </subcellularLocation>
</comment>
<evidence type="ECO:0000256" key="1">
    <source>
        <dbReference type="ARBA" id="ARBA00004328"/>
    </source>
</evidence>
<evidence type="ECO:0000256" key="2">
    <source>
        <dbReference type="SAM" id="MobiDB-lite"/>
    </source>
</evidence>
<dbReference type="Pfam" id="PF05065">
    <property type="entry name" value="Phage_capsid"/>
    <property type="match status" value="1"/>
</dbReference>
<keyword evidence="5" id="KW-1185">Reference proteome</keyword>
<evidence type="ECO:0000259" key="3">
    <source>
        <dbReference type="Pfam" id="PF05065"/>
    </source>
</evidence>
<dbReference type="InterPro" id="IPR024455">
    <property type="entry name" value="Phage_capsid"/>
</dbReference>
<sequence>MPKPKKKSSGKKPLLDALNRLNDAVTQATANTAAGEPAPTAPANPAAAKSTPQYAPGQNPGQLFGIVKGALPKDSAPYSYANIYRAIAEKDWSHAKGERLVHEDLVAAGFALPQNGGILVPLDPYAIEQTSPGLKGLVAKMALGAAAYEAAAKKGAKALSAFGDDTTGGALVMPQMANSIIELMRPQVVVERAGAQTITLPPSGQLVMARQTTDPSFTWIGGENKTIADSEPNLGNLILSAKRAAGLVVMSNDSLRYTNPSIEVIVRNSLAARGAIFEDKAFLEGAGSSFEPRGIINHTGITPHTANTVGANGNTFSFEDPAVMISKVFAANDPTGPTAFIMRPELFAALSNRRADSVTAGDGKGASLFWLTMGDLAKGLPDRLRNVPVLQSTQISNTRVKGTGTTLTYTLLGNFRHALIARYGVMEMAMDQSGNYFANDQTAIRCIMRVDFALTQEKPFVFCDQLLIG</sequence>
<feature type="region of interest" description="Disordered" evidence="2">
    <location>
        <begin position="22"/>
        <end position="55"/>
    </location>
</feature>
<organism evidence="4">
    <name type="scientific">Tuwongella immobilis</name>
    <dbReference type="NCBI Taxonomy" id="692036"/>
    <lineage>
        <taxon>Bacteria</taxon>
        <taxon>Pseudomonadati</taxon>
        <taxon>Planctomycetota</taxon>
        <taxon>Planctomycetia</taxon>
        <taxon>Gemmatales</taxon>
        <taxon>Gemmataceae</taxon>
        <taxon>Tuwongella</taxon>
    </lineage>
</organism>
<dbReference type="NCBIfam" id="TIGR01554">
    <property type="entry name" value="major_cap_HK97"/>
    <property type="match status" value="1"/>
</dbReference>
<dbReference type="AlphaFoldDB" id="A0A6C2YSM9"/>
<proteinExistence type="predicted"/>
<protein>
    <recommendedName>
        <fullName evidence="3">Phage capsid-like C-terminal domain-containing protein</fullName>
    </recommendedName>
</protein>
<dbReference type="InParanoid" id="A0A6C2YSM9"/>
<dbReference type="Gene3D" id="3.30.2320.10">
    <property type="entry name" value="hypothetical protein PF0899 domain"/>
    <property type="match status" value="1"/>
</dbReference>
<dbReference type="SUPFAM" id="SSF56563">
    <property type="entry name" value="Major capsid protein gp5"/>
    <property type="match status" value="1"/>
</dbReference>